<evidence type="ECO:0000313" key="1">
    <source>
        <dbReference type="EMBL" id="JAH91503.1"/>
    </source>
</evidence>
<accession>A0A0E9WPV9</accession>
<reference evidence="1" key="1">
    <citation type="submission" date="2014-11" db="EMBL/GenBank/DDBJ databases">
        <authorList>
            <person name="Amaro Gonzalez C."/>
        </authorList>
    </citation>
    <scope>NUCLEOTIDE SEQUENCE</scope>
</reference>
<proteinExistence type="predicted"/>
<sequence length="42" mass="4878">MVHLLWWAAEGSRDSRVSPSVYFFPFLCNCTNCGRLSTLFHK</sequence>
<protein>
    <submittedName>
        <fullName evidence="1">Uncharacterized protein</fullName>
    </submittedName>
</protein>
<dbReference type="AlphaFoldDB" id="A0A0E9WPV9"/>
<dbReference type="EMBL" id="GBXM01017074">
    <property type="protein sequence ID" value="JAH91503.1"/>
    <property type="molecule type" value="Transcribed_RNA"/>
</dbReference>
<name>A0A0E9WPV9_ANGAN</name>
<reference evidence="1" key="2">
    <citation type="journal article" date="2015" name="Fish Shellfish Immunol.">
        <title>Early steps in the European eel (Anguilla anguilla)-Vibrio vulnificus interaction in the gills: Role of the RtxA13 toxin.</title>
        <authorList>
            <person name="Callol A."/>
            <person name="Pajuelo D."/>
            <person name="Ebbesson L."/>
            <person name="Teles M."/>
            <person name="MacKenzie S."/>
            <person name="Amaro C."/>
        </authorList>
    </citation>
    <scope>NUCLEOTIDE SEQUENCE</scope>
</reference>
<organism evidence="1">
    <name type="scientific">Anguilla anguilla</name>
    <name type="common">European freshwater eel</name>
    <name type="synonym">Muraena anguilla</name>
    <dbReference type="NCBI Taxonomy" id="7936"/>
    <lineage>
        <taxon>Eukaryota</taxon>
        <taxon>Metazoa</taxon>
        <taxon>Chordata</taxon>
        <taxon>Craniata</taxon>
        <taxon>Vertebrata</taxon>
        <taxon>Euteleostomi</taxon>
        <taxon>Actinopterygii</taxon>
        <taxon>Neopterygii</taxon>
        <taxon>Teleostei</taxon>
        <taxon>Anguilliformes</taxon>
        <taxon>Anguillidae</taxon>
        <taxon>Anguilla</taxon>
    </lineage>
</organism>